<sequence>MKVYKAEAGACGPILHGHKGLLAQPTYYGLSRQATNSVEGLFAQVKWSCPALPFLFSLGKTHAYRLYINFS</sequence>
<reference evidence="1" key="1">
    <citation type="journal article" date="2020" name="mSystems">
        <title>Genome- and Community-Level Interaction Insights into Carbon Utilization and Element Cycling Functions of Hydrothermarchaeota in Hydrothermal Sediment.</title>
        <authorList>
            <person name="Zhou Z."/>
            <person name="Liu Y."/>
            <person name="Xu W."/>
            <person name="Pan J."/>
            <person name="Luo Z.H."/>
            <person name="Li M."/>
        </authorList>
    </citation>
    <scope>NUCLEOTIDE SEQUENCE [LARGE SCALE GENOMIC DNA]</scope>
    <source>
        <strain evidence="1">SpSt-106</strain>
    </source>
</reference>
<comment type="caution">
    <text evidence="1">The sequence shown here is derived from an EMBL/GenBank/DDBJ whole genome shotgun (WGS) entry which is preliminary data.</text>
</comment>
<dbReference type="EMBL" id="DRWR01000067">
    <property type="protein sequence ID" value="HHQ15905.1"/>
    <property type="molecule type" value="Genomic_DNA"/>
</dbReference>
<name>A0A7V5XG96_9BACT</name>
<proteinExistence type="predicted"/>
<organism evidence="1">
    <name type="scientific">Thermodesulfobacterium geofontis</name>
    <dbReference type="NCBI Taxonomy" id="1295609"/>
    <lineage>
        <taxon>Bacteria</taxon>
        <taxon>Pseudomonadati</taxon>
        <taxon>Thermodesulfobacteriota</taxon>
        <taxon>Thermodesulfobacteria</taxon>
        <taxon>Thermodesulfobacteriales</taxon>
        <taxon>Thermodesulfobacteriaceae</taxon>
        <taxon>Thermodesulfobacterium</taxon>
    </lineage>
</organism>
<gene>
    <name evidence="1" type="ORF">ENM15_03695</name>
</gene>
<protein>
    <submittedName>
        <fullName evidence="1">Uncharacterized protein</fullName>
    </submittedName>
</protein>
<accession>A0A7V5XG96</accession>
<evidence type="ECO:0000313" key="1">
    <source>
        <dbReference type="EMBL" id="HHQ15905.1"/>
    </source>
</evidence>
<dbReference type="AlphaFoldDB" id="A0A7V5XG96"/>